<organism evidence="2 3">
    <name type="scientific">Macrosiphum euphorbiae</name>
    <name type="common">potato aphid</name>
    <dbReference type="NCBI Taxonomy" id="13131"/>
    <lineage>
        <taxon>Eukaryota</taxon>
        <taxon>Metazoa</taxon>
        <taxon>Ecdysozoa</taxon>
        <taxon>Arthropoda</taxon>
        <taxon>Hexapoda</taxon>
        <taxon>Insecta</taxon>
        <taxon>Pterygota</taxon>
        <taxon>Neoptera</taxon>
        <taxon>Paraneoptera</taxon>
        <taxon>Hemiptera</taxon>
        <taxon>Sternorrhyncha</taxon>
        <taxon>Aphidomorpha</taxon>
        <taxon>Aphidoidea</taxon>
        <taxon>Aphididae</taxon>
        <taxon>Macrosiphini</taxon>
        <taxon>Macrosiphum</taxon>
    </lineage>
</organism>
<comment type="caution">
    <text evidence="2">The sequence shown here is derived from an EMBL/GenBank/DDBJ whole genome shotgun (WGS) entry which is preliminary data.</text>
</comment>
<proteinExistence type="predicted"/>
<evidence type="ECO:0000313" key="3">
    <source>
        <dbReference type="Proteomes" id="UP001160148"/>
    </source>
</evidence>
<reference evidence="2 3" key="1">
    <citation type="submission" date="2023-01" db="EMBL/GenBank/DDBJ databases">
        <authorList>
            <person name="Whitehead M."/>
        </authorList>
    </citation>
    <scope>NUCLEOTIDE SEQUENCE [LARGE SCALE GENOMIC DNA]</scope>
</reference>
<keyword evidence="3" id="KW-1185">Reference proteome</keyword>
<gene>
    <name evidence="2" type="ORF">MEUPH1_LOCUS21323</name>
</gene>
<dbReference type="Proteomes" id="UP001160148">
    <property type="component" value="Unassembled WGS sequence"/>
</dbReference>
<dbReference type="EMBL" id="CARXXK010000004">
    <property type="protein sequence ID" value="CAI6366778.1"/>
    <property type="molecule type" value="Genomic_DNA"/>
</dbReference>
<evidence type="ECO:0000256" key="1">
    <source>
        <dbReference type="SAM" id="MobiDB-lite"/>
    </source>
</evidence>
<dbReference type="AlphaFoldDB" id="A0AAV0XFK9"/>
<protein>
    <submittedName>
        <fullName evidence="2">Uncharacterized protein</fullName>
    </submittedName>
</protein>
<sequence length="163" mass="18851">MRLSVRGDNEDDDDELSRVRGFIIVLNRETLRDYGTITRAAICNAHHWPSQCDQRVRALNIPPVAVCYAAAADDPVGRPMSGAPKIHDVRDRRIPSPGRRWFGPRSRFGLPGKFDRTGRRRPRTSWSHCTRCRVDANHENSNNKICRLCRYYRSPRHKRGTMQ</sequence>
<evidence type="ECO:0000313" key="2">
    <source>
        <dbReference type="EMBL" id="CAI6366778.1"/>
    </source>
</evidence>
<feature type="compositionally biased region" description="Basic and acidic residues" evidence="1">
    <location>
        <begin position="85"/>
        <end position="94"/>
    </location>
</feature>
<feature type="region of interest" description="Disordered" evidence="1">
    <location>
        <begin position="79"/>
        <end position="102"/>
    </location>
</feature>
<accession>A0AAV0XFK9</accession>
<name>A0AAV0XFK9_9HEMI</name>